<name>A0AAN9XH14_PSOTE</name>
<protein>
    <submittedName>
        <fullName evidence="1">Uncharacterized protein</fullName>
    </submittedName>
</protein>
<accession>A0AAN9XH14</accession>
<proteinExistence type="predicted"/>
<dbReference type="AlphaFoldDB" id="A0AAN9XH14"/>
<organism evidence="1 2">
    <name type="scientific">Psophocarpus tetragonolobus</name>
    <name type="common">Winged bean</name>
    <name type="synonym">Dolichos tetragonolobus</name>
    <dbReference type="NCBI Taxonomy" id="3891"/>
    <lineage>
        <taxon>Eukaryota</taxon>
        <taxon>Viridiplantae</taxon>
        <taxon>Streptophyta</taxon>
        <taxon>Embryophyta</taxon>
        <taxon>Tracheophyta</taxon>
        <taxon>Spermatophyta</taxon>
        <taxon>Magnoliopsida</taxon>
        <taxon>eudicotyledons</taxon>
        <taxon>Gunneridae</taxon>
        <taxon>Pentapetalae</taxon>
        <taxon>rosids</taxon>
        <taxon>fabids</taxon>
        <taxon>Fabales</taxon>
        <taxon>Fabaceae</taxon>
        <taxon>Papilionoideae</taxon>
        <taxon>50 kb inversion clade</taxon>
        <taxon>NPAAA clade</taxon>
        <taxon>indigoferoid/millettioid clade</taxon>
        <taxon>Phaseoleae</taxon>
        <taxon>Psophocarpus</taxon>
    </lineage>
</organism>
<sequence length="70" mass="8091">MYFFLSPLLFGINLTYRDSLRLQPSYQRPALLSSSVKMQSFSNCQMLPNIFTKVTNLILIQLVLKFSPDT</sequence>
<evidence type="ECO:0000313" key="1">
    <source>
        <dbReference type="EMBL" id="KAK7391885.1"/>
    </source>
</evidence>
<evidence type="ECO:0000313" key="2">
    <source>
        <dbReference type="Proteomes" id="UP001386955"/>
    </source>
</evidence>
<comment type="caution">
    <text evidence="1">The sequence shown here is derived from an EMBL/GenBank/DDBJ whole genome shotgun (WGS) entry which is preliminary data.</text>
</comment>
<dbReference type="Proteomes" id="UP001386955">
    <property type="component" value="Unassembled WGS sequence"/>
</dbReference>
<reference evidence="1 2" key="1">
    <citation type="submission" date="2024-01" db="EMBL/GenBank/DDBJ databases">
        <title>The genomes of 5 underutilized Papilionoideae crops provide insights into root nodulation and disease resistanc.</title>
        <authorList>
            <person name="Jiang F."/>
        </authorList>
    </citation>
    <scope>NUCLEOTIDE SEQUENCE [LARGE SCALE GENOMIC DNA]</scope>
    <source>
        <strain evidence="1">DUOXIRENSHENG_FW03</strain>
        <tissue evidence="1">Leaves</tissue>
    </source>
</reference>
<gene>
    <name evidence="1" type="ORF">VNO78_20308</name>
</gene>
<dbReference type="EMBL" id="JAYMYS010000005">
    <property type="protein sequence ID" value="KAK7391885.1"/>
    <property type="molecule type" value="Genomic_DNA"/>
</dbReference>
<keyword evidence="2" id="KW-1185">Reference proteome</keyword>